<dbReference type="SUPFAM" id="SSF46785">
    <property type="entry name" value="Winged helix' DNA-binding domain"/>
    <property type="match status" value="1"/>
</dbReference>
<evidence type="ECO:0000256" key="4">
    <source>
        <dbReference type="ARBA" id="ARBA00023163"/>
    </source>
</evidence>
<dbReference type="Pfam" id="PF00126">
    <property type="entry name" value="HTH_1"/>
    <property type="match status" value="1"/>
</dbReference>
<dbReference type="Gene3D" id="1.10.10.10">
    <property type="entry name" value="Winged helix-like DNA-binding domain superfamily/Winged helix DNA-binding domain"/>
    <property type="match status" value="1"/>
</dbReference>
<proteinExistence type="inferred from homology"/>
<name>A0ABV4U007_9GAMM</name>
<evidence type="ECO:0000256" key="1">
    <source>
        <dbReference type="ARBA" id="ARBA00009437"/>
    </source>
</evidence>
<dbReference type="InterPro" id="IPR000847">
    <property type="entry name" value="LysR_HTH_N"/>
</dbReference>
<dbReference type="Proteomes" id="UP001575181">
    <property type="component" value="Unassembled WGS sequence"/>
</dbReference>
<comment type="caution">
    <text evidence="6">The sequence shown here is derived from an EMBL/GenBank/DDBJ whole genome shotgun (WGS) entry which is preliminary data.</text>
</comment>
<dbReference type="InterPro" id="IPR036390">
    <property type="entry name" value="WH_DNA-bd_sf"/>
</dbReference>
<keyword evidence="7" id="KW-1185">Reference proteome</keyword>
<dbReference type="PANTHER" id="PTHR30537">
    <property type="entry name" value="HTH-TYPE TRANSCRIPTIONAL REGULATOR"/>
    <property type="match status" value="1"/>
</dbReference>
<keyword evidence="4" id="KW-0804">Transcription</keyword>
<evidence type="ECO:0000256" key="2">
    <source>
        <dbReference type="ARBA" id="ARBA00023015"/>
    </source>
</evidence>
<dbReference type="Gene3D" id="3.40.190.290">
    <property type="match status" value="1"/>
</dbReference>
<accession>A0ABV4U007</accession>
<dbReference type="PANTHER" id="PTHR30537:SF5">
    <property type="entry name" value="HTH-TYPE TRANSCRIPTIONAL ACTIVATOR TTDR-RELATED"/>
    <property type="match status" value="1"/>
</dbReference>
<evidence type="ECO:0000313" key="7">
    <source>
        <dbReference type="Proteomes" id="UP001575181"/>
    </source>
</evidence>
<evidence type="ECO:0000256" key="3">
    <source>
        <dbReference type="ARBA" id="ARBA00023125"/>
    </source>
</evidence>
<dbReference type="InterPro" id="IPR005119">
    <property type="entry name" value="LysR_subst-bd"/>
</dbReference>
<feature type="domain" description="HTH lysR-type" evidence="5">
    <location>
        <begin position="10"/>
        <end position="59"/>
    </location>
</feature>
<keyword evidence="3" id="KW-0238">DNA-binding</keyword>
<evidence type="ECO:0000259" key="5">
    <source>
        <dbReference type="PROSITE" id="PS50931"/>
    </source>
</evidence>
<dbReference type="InterPro" id="IPR058163">
    <property type="entry name" value="LysR-type_TF_proteobact-type"/>
</dbReference>
<sequence>MALLQGIEEFVAIVDEGSMTAAAERLGVSVARVSRQLERLEDRLGVRLLERSTRRHSLTPEGERFYQQVSPLTTELRALTEEIGDHASELSGPIRLASPGGYMVDYMAPRLARFSAEHPEVTIDWEVSSRVVDLVSEPLDLAVRQCQLEDSSLVARKLFERRLALCASPDYLRARPAPEHPDQLSDHDCLVGCSDRWPFRTNGQTWQVRVNGRWHSDNGAALLEAGRQGLGLLYQPLTLVHEALEQGELVEVLADFTVADVPVWAVHPSRRHVPARVRRLIEYLVN</sequence>
<dbReference type="EMBL" id="JBGUAW010000015">
    <property type="protein sequence ID" value="MFA9462502.1"/>
    <property type="molecule type" value="Genomic_DNA"/>
</dbReference>
<dbReference type="Pfam" id="PF03466">
    <property type="entry name" value="LysR_substrate"/>
    <property type="match status" value="1"/>
</dbReference>
<dbReference type="PROSITE" id="PS50931">
    <property type="entry name" value="HTH_LYSR"/>
    <property type="match status" value="1"/>
</dbReference>
<keyword evidence="2" id="KW-0805">Transcription regulation</keyword>
<dbReference type="InterPro" id="IPR036388">
    <property type="entry name" value="WH-like_DNA-bd_sf"/>
</dbReference>
<dbReference type="CDD" id="cd08422">
    <property type="entry name" value="PBP2_CrgA_like"/>
    <property type="match status" value="1"/>
</dbReference>
<evidence type="ECO:0000313" key="6">
    <source>
        <dbReference type="EMBL" id="MFA9462502.1"/>
    </source>
</evidence>
<dbReference type="SUPFAM" id="SSF53850">
    <property type="entry name" value="Periplasmic binding protein-like II"/>
    <property type="match status" value="1"/>
</dbReference>
<organism evidence="6 7">
    <name type="scientific">Thiohalorhabdus methylotrophus</name>
    <dbReference type="NCBI Taxonomy" id="3242694"/>
    <lineage>
        <taxon>Bacteria</taxon>
        <taxon>Pseudomonadati</taxon>
        <taxon>Pseudomonadota</taxon>
        <taxon>Gammaproteobacteria</taxon>
        <taxon>Thiohalorhabdales</taxon>
        <taxon>Thiohalorhabdaceae</taxon>
        <taxon>Thiohalorhabdus</taxon>
    </lineage>
</organism>
<protein>
    <submittedName>
        <fullName evidence="6">LysR family transcriptional regulator</fullName>
    </submittedName>
</protein>
<comment type="similarity">
    <text evidence="1">Belongs to the LysR transcriptional regulatory family.</text>
</comment>
<dbReference type="RefSeq" id="WP_373657292.1">
    <property type="nucleotide sequence ID" value="NZ_JBGUAW010000015.1"/>
</dbReference>
<reference evidence="6 7" key="1">
    <citation type="submission" date="2024-08" db="EMBL/GenBank/DDBJ databases">
        <title>Whole-genome sequencing of halo(alkali)philic microorganisms from hypersaline lakes.</title>
        <authorList>
            <person name="Sorokin D.Y."/>
            <person name="Merkel A.Y."/>
            <person name="Messina E."/>
            <person name="Yakimov M."/>
        </authorList>
    </citation>
    <scope>NUCLEOTIDE SEQUENCE [LARGE SCALE GENOMIC DNA]</scope>
    <source>
        <strain evidence="6 7">Cl-TMA</strain>
    </source>
</reference>
<gene>
    <name evidence="6" type="ORF">ACERLL_16970</name>
</gene>